<dbReference type="SUPFAM" id="SSF49493">
    <property type="entry name" value="HSP40/DnaJ peptide-binding domain"/>
    <property type="match status" value="2"/>
</dbReference>
<protein>
    <submittedName>
        <fullName evidence="5">Curved DNA-binding protein</fullName>
    </submittedName>
</protein>
<dbReference type="EMBL" id="FOMJ01000006">
    <property type="protein sequence ID" value="SFD55061.1"/>
    <property type="molecule type" value="Genomic_DNA"/>
</dbReference>
<dbReference type="GO" id="GO:0051082">
    <property type="term" value="F:unfolded protein binding"/>
    <property type="evidence" value="ECO:0007669"/>
    <property type="project" value="InterPro"/>
</dbReference>
<dbReference type="InterPro" id="IPR001623">
    <property type="entry name" value="DnaJ_domain"/>
</dbReference>
<evidence type="ECO:0000259" key="4">
    <source>
        <dbReference type="PROSITE" id="PS50076"/>
    </source>
</evidence>
<reference evidence="5 6" key="1">
    <citation type="submission" date="2016-10" db="EMBL/GenBank/DDBJ databases">
        <authorList>
            <person name="de Groot N.N."/>
        </authorList>
    </citation>
    <scope>NUCLEOTIDE SEQUENCE [LARGE SCALE GENOMIC DNA]</scope>
    <source>
        <strain evidence="5 6">HL3</strain>
    </source>
</reference>
<dbReference type="Pfam" id="PF00226">
    <property type="entry name" value="DnaJ"/>
    <property type="match status" value="1"/>
</dbReference>
<organism evidence="5 6">
    <name type="scientific">Thiohalospira halophila DSM 15071</name>
    <dbReference type="NCBI Taxonomy" id="1123397"/>
    <lineage>
        <taxon>Bacteria</taxon>
        <taxon>Pseudomonadati</taxon>
        <taxon>Pseudomonadota</taxon>
        <taxon>Gammaproteobacteria</taxon>
        <taxon>Thiohalospirales</taxon>
        <taxon>Thiohalospiraceae</taxon>
        <taxon>Thiohalospira</taxon>
    </lineage>
</organism>
<dbReference type="PANTHER" id="PTHR43096:SF52">
    <property type="entry name" value="DNAJ HOMOLOG 1, MITOCHONDRIAL-RELATED"/>
    <property type="match status" value="1"/>
</dbReference>
<dbReference type="GO" id="GO:0003677">
    <property type="term" value="F:DNA binding"/>
    <property type="evidence" value="ECO:0007669"/>
    <property type="project" value="UniProtKB-KW"/>
</dbReference>
<keyword evidence="2 5" id="KW-0238">DNA-binding</keyword>
<evidence type="ECO:0000256" key="2">
    <source>
        <dbReference type="ARBA" id="ARBA00023125"/>
    </source>
</evidence>
<dbReference type="InterPro" id="IPR018253">
    <property type="entry name" value="DnaJ_domain_CS"/>
</dbReference>
<dbReference type="FunFam" id="2.60.260.20:FF:000008">
    <property type="entry name" value="Curved DNA-binding protein"/>
    <property type="match status" value="1"/>
</dbReference>
<dbReference type="PRINTS" id="PR00625">
    <property type="entry name" value="JDOMAIN"/>
</dbReference>
<proteinExistence type="predicted"/>
<dbReference type="RefSeq" id="WP_093428462.1">
    <property type="nucleotide sequence ID" value="NZ_FOMJ01000006.1"/>
</dbReference>
<dbReference type="GO" id="GO:0042026">
    <property type="term" value="P:protein refolding"/>
    <property type="evidence" value="ECO:0007669"/>
    <property type="project" value="TreeGrafter"/>
</dbReference>
<dbReference type="Gene3D" id="1.10.287.110">
    <property type="entry name" value="DnaJ domain"/>
    <property type="match status" value="1"/>
</dbReference>
<dbReference type="InterPro" id="IPR036869">
    <property type="entry name" value="J_dom_sf"/>
</dbReference>
<evidence type="ECO:0000313" key="5">
    <source>
        <dbReference type="EMBL" id="SFD55061.1"/>
    </source>
</evidence>
<dbReference type="InterPro" id="IPR008971">
    <property type="entry name" value="HSP40/DnaJ_pept-bd"/>
</dbReference>
<dbReference type="GO" id="GO:0005737">
    <property type="term" value="C:cytoplasm"/>
    <property type="evidence" value="ECO:0007669"/>
    <property type="project" value="TreeGrafter"/>
</dbReference>
<dbReference type="PROSITE" id="PS50076">
    <property type="entry name" value="DNAJ_2"/>
    <property type="match status" value="1"/>
</dbReference>
<dbReference type="InterPro" id="IPR002939">
    <property type="entry name" value="DnaJ_C"/>
</dbReference>
<dbReference type="CDD" id="cd10747">
    <property type="entry name" value="DnaJ_C"/>
    <property type="match status" value="1"/>
</dbReference>
<accession>A0A1I1T8V8</accession>
<evidence type="ECO:0000256" key="1">
    <source>
        <dbReference type="ARBA" id="ARBA00022490"/>
    </source>
</evidence>
<gene>
    <name evidence="5" type="ORF">SAMN05660831_01826</name>
</gene>
<keyword evidence="3" id="KW-0143">Chaperone</keyword>
<evidence type="ECO:0000256" key="3">
    <source>
        <dbReference type="ARBA" id="ARBA00023186"/>
    </source>
</evidence>
<dbReference type="CDD" id="cd06257">
    <property type="entry name" value="DnaJ"/>
    <property type="match status" value="1"/>
</dbReference>
<dbReference type="SMART" id="SM00271">
    <property type="entry name" value="DnaJ"/>
    <property type="match status" value="1"/>
</dbReference>
<name>A0A1I1T8V8_9GAMM</name>
<dbReference type="PROSITE" id="PS00636">
    <property type="entry name" value="DNAJ_1"/>
    <property type="match status" value="1"/>
</dbReference>
<dbReference type="AlphaFoldDB" id="A0A1I1T8V8"/>
<dbReference type="SUPFAM" id="SSF46565">
    <property type="entry name" value="Chaperone J-domain"/>
    <property type="match status" value="1"/>
</dbReference>
<dbReference type="STRING" id="1123397.SAMN05660831_01826"/>
<keyword evidence="1" id="KW-0963">Cytoplasm</keyword>
<dbReference type="FunFam" id="2.60.260.20:FF:000013">
    <property type="entry name" value="DnaJ subfamily B member 11"/>
    <property type="match status" value="1"/>
</dbReference>
<dbReference type="Proteomes" id="UP000198611">
    <property type="component" value="Unassembled WGS sequence"/>
</dbReference>
<sequence length="320" mass="35469">MEYKDYYEILGVSRDATQDDIKKAYRKLARKYHPDVSEAADAEERFKEVGEAYEVLSDAEKRAAYDQLGSNWQQGQDFRPPPDWDTGFEFRGGGFAGEGFSDFFEFVFGGGSPFGPDMAGGGRGRGGGGGFRSQGEDHHAKVAIDLEDSYQGGTRTITLQVPEYDQQGRLVRRQRQIDVRIPKGITSGQRIRLSGQGAPGMGGGPAGDLYLEVEFRPHRLFQVDGHDLTLELPITPWEAALGSKVSVPTLGGSVELKIPEGARSGQRLRLKGRGLPGNPAGNQYVRLRVDVPPARTEEQRRLYEQMREGFDFDPRADLNR</sequence>
<dbReference type="PANTHER" id="PTHR43096">
    <property type="entry name" value="DNAJ HOMOLOG 1, MITOCHONDRIAL-RELATED"/>
    <property type="match status" value="1"/>
</dbReference>
<dbReference type="Gene3D" id="2.60.260.20">
    <property type="entry name" value="Urease metallochaperone UreE, N-terminal domain"/>
    <property type="match status" value="2"/>
</dbReference>
<feature type="domain" description="J" evidence="4">
    <location>
        <begin position="5"/>
        <end position="69"/>
    </location>
</feature>
<dbReference type="OrthoDB" id="9779889at2"/>
<keyword evidence="6" id="KW-1185">Reference proteome</keyword>
<dbReference type="Pfam" id="PF01556">
    <property type="entry name" value="DnaJ_C"/>
    <property type="match status" value="1"/>
</dbReference>
<evidence type="ECO:0000313" key="6">
    <source>
        <dbReference type="Proteomes" id="UP000198611"/>
    </source>
</evidence>